<name>A0ABS1KNM7_9BACT</name>
<dbReference type="Proteomes" id="UP000613030">
    <property type="component" value="Unassembled WGS sequence"/>
</dbReference>
<evidence type="ECO:0000313" key="4">
    <source>
        <dbReference type="Proteomes" id="UP000613030"/>
    </source>
</evidence>
<feature type="region of interest" description="Disordered" evidence="1">
    <location>
        <begin position="28"/>
        <end position="58"/>
    </location>
</feature>
<dbReference type="PROSITE" id="PS51145">
    <property type="entry name" value="ZU5"/>
    <property type="match status" value="1"/>
</dbReference>
<proteinExistence type="predicted"/>
<evidence type="ECO:0000256" key="1">
    <source>
        <dbReference type="SAM" id="MobiDB-lite"/>
    </source>
</evidence>
<dbReference type="InterPro" id="IPR000906">
    <property type="entry name" value="ZU5_dom"/>
</dbReference>
<accession>A0ABS1KNM7</accession>
<sequence length="485" mass="51627">MKTLPPFRVVVLLALVMPLLWLSCRDNDNPSPQSSEPVVTEPGTPLGDKVSGSIGTTGGTLQSADGKLKITIPAGALSANTTVSVQPISNTAPLGLGHGYRLEPEGTTFAKPVTLTFTYTDDVLNGNLSDFLWIVTQGTDGGWNAALKSVVDDAAHTVTVEAPHFSDWALGTFVGLSLTPTSSTLLVGKSLALSITGFSADKADEEDELVPLSVINSDLDALTPLTPIPPLESRLQEFKIKSWTLNGTTAPVSNSNGSLTAEGKNATYTAPNKKPSVNPVAVSVQLQGSNKEGKSVAYMLNSNISIVSSDYYLLVTIDGVAYEYYQYGFNGTIPPDPENFSIANCGRDDGELTLGGGSYTQSGQHITNAFALTIAHPKEGDISLGCIHNDDDNNDDDDVEFIPGEQMLSYTLSYVQREKIKDACDITYKCASFEVTIGEYSGAAMSDVTGIFSGTLYEDLLTNANDCKSPKEHNVRGEFRLVVVN</sequence>
<keyword evidence="4" id="KW-1185">Reference proteome</keyword>
<dbReference type="RefSeq" id="WP_202008304.1">
    <property type="nucleotide sequence ID" value="NZ_JAERRB010000002.1"/>
</dbReference>
<dbReference type="EMBL" id="JAERRB010000002">
    <property type="protein sequence ID" value="MBL0740933.1"/>
    <property type="molecule type" value="Genomic_DNA"/>
</dbReference>
<dbReference type="PROSITE" id="PS51257">
    <property type="entry name" value="PROKAR_LIPOPROTEIN"/>
    <property type="match status" value="1"/>
</dbReference>
<evidence type="ECO:0000259" key="2">
    <source>
        <dbReference type="PROSITE" id="PS51145"/>
    </source>
</evidence>
<dbReference type="Gene3D" id="2.60.220.30">
    <property type="match status" value="1"/>
</dbReference>
<comment type="caution">
    <text evidence="3">The sequence shown here is derived from an EMBL/GenBank/DDBJ whole genome shotgun (WGS) entry which is preliminary data.</text>
</comment>
<organism evidence="3 4">
    <name type="scientific">Chryseolinea lacunae</name>
    <dbReference type="NCBI Taxonomy" id="2801331"/>
    <lineage>
        <taxon>Bacteria</taxon>
        <taxon>Pseudomonadati</taxon>
        <taxon>Bacteroidota</taxon>
        <taxon>Cytophagia</taxon>
        <taxon>Cytophagales</taxon>
        <taxon>Fulvivirgaceae</taxon>
        <taxon>Chryseolinea</taxon>
    </lineage>
</organism>
<feature type="domain" description="ZU5" evidence="2">
    <location>
        <begin position="48"/>
        <end position="174"/>
    </location>
</feature>
<evidence type="ECO:0000313" key="3">
    <source>
        <dbReference type="EMBL" id="MBL0740933.1"/>
    </source>
</evidence>
<reference evidence="3 4" key="1">
    <citation type="submission" date="2021-01" db="EMBL/GenBank/DDBJ databases">
        <title>Chryseolinea sp. Jin1 Genome sequencing and assembly.</title>
        <authorList>
            <person name="Kim I."/>
        </authorList>
    </citation>
    <scope>NUCLEOTIDE SEQUENCE [LARGE SCALE GENOMIC DNA]</scope>
    <source>
        <strain evidence="3 4">Jin1</strain>
    </source>
</reference>
<protein>
    <recommendedName>
        <fullName evidence="2">ZU5 domain-containing protein</fullName>
    </recommendedName>
</protein>
<gene>
    <name evidence="3" type="ORF">JI741_06860</name>
</gene>